<organism evidence="2 3">
    <name type="scientific">Tetradesmus obliquus</name>
    <name type="common">Green alga</name>
    <name type="synonym">Acutodesmus obliquus</name>
    <dbReference type="NCBI Taxonomy" id="3088"/>
    <lineage>
        <taxon>Eukaryota</taxon>
        <taxon>Viridiplantae</taxon>
        <taxon>Chlorophyta</taxon>
        <taxon>core chlorophytes</taxon>
        <taxon>Chlorophyceae</taxon>
        <taxon>CS clade</taxon>
        <taxon>Sphaeropleales</taxon>
        <taxon>Scenedesmaceae</taxon>
        <taxon>Tetradesmus</taxon>
    </lineage>
</organism>
<comment type="similarity">
    <text evidence="1">Belongs to the BolA/IbaG family.</text>
</comment>
<evidence type="ECO:0000313" key="2">
    <source>
        <dbReference type="EMBL" id="SZX60193.1"/>
    </source>
</evidence>
<dbReference type="InterPro" id="IPR002634">
    <property type="entry name" value="BolA"/>
</dbReference>
<evidence type="ECO:0008006" key="4">
    <source>
        <dbReference type="Google" id="ProtNLM"/>
    </source>
</evidence>
<dbReference type="EMBL" id="FNXT01000048">
    <property type="protein sequence ID" value="SZX60193.1"/>
    <property type="molecule type" value="Genomic_DNA"/>
</dbReference>
<dbReference type="STRING" id="3088.A0A383V5G1"/>
<proteinExistence type="inferred from homology"/>
<dbReference type="GO" id="GO:0016226">
    <property type="term" value="P:iron-sulfur cluster assembly"/>
    <property type="evidence" value="ECO:0007669"/>
    <property type="project" value="TreeGrafter"/>
</dbReference>
<dbReference type="Gene3D" id="3.30.300.90">
    <property type="entry name" value="BolA-like"/>
    <property type="match status" value="1"/>
</dbReference>
<dbReference type="Proteomes" id="UP000256970">
    <property type="component" value="Unassembled WGS sequence"/>
</dbReference>
<gene>
    <name evidence="2" type="ORF">BQ4739_LOCUS770</name>
</gene>
<dbReference type="InterPro" id="IPR036065">
    <property type="entry name" value="BolA-like_sf"/>
</dbReference>
<evidence type="ECO:0000313" key="3">
    <source>
        <dbReference type="Proteomes" id="UP000256970"/>
    </source>
</evidence>
<keyword evidence="3" id="KW-1185">Reference proteome</keyword>
<dbReference type="SUPFAM" id="SSF82657">
    <property type="entry name" value="BolA-like"/>
    <property type="match status" value="1"/>
</dbReference>
<reference evidence="2 3" key="1">
    <citation type="submission" date="2016-10" db="EMBL/GenBank/DDBJ databases">
        <authorList>
            <person name="Cai Z."/>
        </authorList>
    </citation>
    <scope>NUCLEOTIDE SEQUENCE [LARGE SCALE GENOMIC DNA]</scope>
</reference>
<dbReference type="Pfam" id="PF01722">
    <property type="entry name" value="BolA"/>
    <property type="match status" value="1"/>
</dbReference>
<accession>A0A383V5G1</accession>
<sequence length="103" mass="11158">MAAANVEGPRPIATAMQRKLEMALAPVSLKIINESHKHAGHSGNPTGAADAETHFRVEVISSEFEGKRLVARHQMMYKLLDDEIKAGVHALSMDTKTPQEAGL</sequence>
<evidence type="ECO:0000256" key="1">
    <source>
        <dbReference type="RuleBase" id="RU003860"/>
    </source>
</evidence>
<dbReference type="PANTHER" id="PTHR46230">
    <property type="match status" value="1"/>
</dbReference>
<dbReference type="PANTHER" id="PTHR46230:SF7">
    <property type="entry name" value="BOLA-LIKE PROTEIN 1"/>
    <property type="match status" value="1"/>
</dbReference>
<dbReference type="AlphaFoldDB" id="A0A383V5G1"/>
<protein>
    <recommendedName>
        <fullName evidence="4">BolA protein</fullName>
    </recommendedName>
</protein>
<dbReference type="PIRSF" id="PIRSF003113">
    <property type="entry name" value="BolA"/>
    <property type="match status" value="1"/>
</dbReference>
<name>A0A383V5G1_TETOB</name>